<organism evidence="1 2">
    <name type="scientific">Racocetra fulgida</name>
    <dbReference type="NCBI Taxonomy" id="60492"/>
    <lineage>
        <taxon>Eukaryota</taxon>
        <taxon>Fungi</taxon>
        <taxon>Fungi incertae sedis</taxon>
        <taxon>Mucoromycota</taxon>
        <taxon>Glomeromycotina</taxon>
        <taxon>Glomeromycetes</taxon>
        <taxon>Diversisporales</taxon>
        <taxon>Gigasporaceae</taxon>
        <taxon>Racocetra</taxon>
    </lineage>
</organism>
<evidence type="ECO:0000313" key="1">
    <source>
        <dbReference type="EMBL" id="CAG8448859.1"/>
    </source>
</evidence>
<dbReference type="OrthoDB" id="2474414at2759"/>
<dbReference type="EMBL" id="CAJVPZ010000007">
    <property type="protein sequence ID" value="CAG8448859.1"/>
    <property type="molecule type" value="Genomic_DNA"/>
</dbReference>
<protein>
    <submittedName>
        <fullName evidence="1">10010_t:CDS:1</fullName>
    </submittedName>
</protein>
<reference evidence="1" key="1">
    <citation type="submission" date="2021-06" db="EMBL/GenBank/DDBJ databases">
        <authorList>
            <person name="Kallberg Y."/>
            <person name="Tangrot J."/>
            <person name="Rosling A."/>
        </authorList>
    </citation>
    <scope>NUCLEOTIDE SEQUENCE</scope>
    <source>
        <strain evidence="1">IN212</strain>
    </source>
</reference>
<name>A0A9N8YTW2_9GLOM</name>
<comment type="caution">
    <text evidence="1">The sequence shown here is derived from an EMBL/GenBank/DDBJ whole genome shotgun (WGS) entry which is preliminary data.</text>
</comment>
<keyword evidence="2" id="KW-1185">Reference proteome</keyword>
<dbReference type="AlphaFoldDB" id="A0A9N8YTW2"/>
<proteinExistence type="predicted"/>
<evidence type="ECO:0000313" key="2">
    <source>
        <dbReference type="Proteomes" id="UP000789396"/>
    </source>
</evidence>
<dbReference type="Proteomes" id="UP000789396">
    <property type="component" value="Unassembled WGS sequence"/>
</dbReference>
<sequence>MLTNLQNSSFKPPNDKTTSPNFVEIIFQIQKEASSARPSYTESTPQVINETNSQNTNETLTPATFFANETNTSSVNNNIHAKPTHSD</sequence>
<gene>
    <name evidence="1" type="ORF">RFULGI_LOCUS117</name>
</gene>
<accession>A0A9N8YTW2</accession>